<comment type="caution">
    <text evidence="2">The sequence shown here is derived from an EMBL/GenBank/DDBJ whole genome shotgun (WGS) entry which is preliminary data.</text>
</comment>
<name>A0ABT6ZMV7_9ACTN</name>
<organism evidence="2 3">
    <name type="scientific">Kribbibacterium absianum</name>
    <dbReference type="NCBI Taxonomy" id="3044210"/>
    <lineage>
        <taxon>Bacteria</taxon>
        <taxon>Bacillati</taxon>
        <taxon>Actinomycetota</taxon>
        <taxon>Coriobacteriia</taxon>
        <taxon>Coriobacteriales</taxon>
        <taxon>Kribbibacteriaceae</taxon>
        <taxon>Kribbibacterium</taxon>
    </lineage>
</organism>
<evidence type="ECO:0000313" key="2">
    <source>
        <dbReference type="EMBL" id="MDJ1129838.1"/>
    </source>
</evidence>
<dbReference type="EMBL" id="JASJEX010000003">
    <property type="protein sequence ID" value="MDJ1129838.1"/>
    <property type="molecule type" value="Genomic_DNA"/>
</dbReference>
<gene>
    <name evidence="2" type="ORF">QJ043_07085</name>
</gene>
<dbReference type="RefSeq" id="WP_283712959.1">
    <property type="nucleotide sequence ID" value="NZ_JASJEW010000002.1"/>
</dbReference>
<feature type="region of interest" description="Disordered" evidence="1">
    <location>
        <begin position="217"/>
        <end position="247"/>
    </location>
</feature>
<sequence>MDEQTAAPFAEIEEALREIWRERREARRPPVRLSTLPTLKECLQEVGAEPVGEAHSRSFGDAAFGERVKVSVASMLEVEPVRQARKAFVPMRCMGVDTLSADVLRYSVLSMLVDVDKADEAAYLADDPAEEDYTLTDGLYSEGYEDVPWPVLLGTPVAGWDALSPTERAMFLSDALIEMTLWRDTAEEHARALEELKDAEPASWDELMRERGWDRPRCAPVEEPAPSPADGWGPKGDLRQRTEPLAGTIDKGLKREYLELVASLREG</sequence>
<dbReference type="Proteomes" id="UP001431693">
    <property type="component" value="Unassembled WGS sequence"/>
</dbReference>
<reference evidence="2" key="1">
    <citation type="submission" date="2023-05" db="EMBL/GenBank/DDBJ databases">
        <title>[olsenella] sp. nov., isolated from a pig farm feces dump.</title>
        <authorList>
            <person name="Chang Y.-H."/>
        </authorList>
    </citation>
    <scope>NUCLEOTIDE SEQUENCE</scope>
    <source>
        <strain evidence="2">YH-ols2217</strain>
    </source>
</reference>
<evidence type="ECO:0000256" key="1">
    <source>
        <dbReference type="SAM" id="MobiDB-lite"/>
    </source>
</evidence>
<protein>
    <submittedName>
        <fullName evidence="2">Uncharacterized protein</fullName>
    </submittedName>
</protein>
<evidence type="ECO:0000313" key="3">
    <source>
        <dbReference type="Proteomes" id="UP001431693"/>
    </source>
</evidence>
<accession>A0ABT6ZMV7</accession>
<keyword evidence="3" id="KW-1185">Reference proteome</keyword>
<proteinExistence type="predicted"/>